<accession>A0ACC0JV37</accession>
<keyword evidence="2" id="KW-1185">Reference proteome</keyword>
<proteinExistence type="predicted"/>
<comment type="caution">
    <text evidence="1">The sequence shown here is derived from an EMBL/GenBank/DDBJ whole genome shotgun (WGS) entry which is preliminary data.</text>
</comment>
<dbReference type="Proteomes" id="UP001064048">
    <property type="component" value="Chromosome 3"/>
</dbReference>
<dbReference type="EMBL" id="CM046103">
    <property type="protein sequence ID" value="KAI8428032.1"/>
    <property type="molecule type" value="Genomic_DNA"/>
</dbReference>
<gene>
    <name evidence="1" type="ORF">MSG28_002326</name>
</gene>
<protein>
    <submittedName>
        <fullName evidence="1">Uncharacterized protein</fullName>
    </submittedName>
</protein>
<name>A0ACC0JV37_CHOFU</name>
<organism evidence="1 2">
    <name type="scientific">Choristoneura fumiferana</name>
    <name type="common">Spruce budworm moth</name>
    <name type="synonym">Archips fumiferana</name>
    <dbReference type="NCBI Taxonomy" id="7141"/>
    <lineage>
        <taxon>Eukaryota</taxon>
        <taxon>Metazoa</taxon>
        <taxon>Ecdysozoa</taxon>
        <taxon>Arthropoda</taxon>
        <taxon>Hexapoda</taxon>
        <taxon>Insecta</taxon>
        <taxon>Pterygota</taxon>
        <taxon>Neoptera</taxon>
        <taxon>Endopterygota</taxon>
        <taxon>Lepidoptera</taxon>
        <taxon>Glossata</taxon>
        <taxon>Ditrysia</taxon>
        <taxon>Tortricoidea</taxon>
        <taxon>Tortricidae</taxon>
        <taxon>Tortricinae</taxon>
        <taxon>Choristoneura</taxon>
    </lineage>
</organism>
<evidence type="ECO:0000313" key="1">
    <source>
        <dbReference type="EMBL" id="KAI8428032.1"/>
    </source>
</evidence>
<sequence>MNEIVFFAIASTGHMALVNQEDKKRLSTQILKDKESFFELVRLYLYIIFGSGVYAGVYIAQNYQIDKVEDPMTLFSKAQAAIKEKMDGISGGKKP</sequence>
<reference evidence="1 2" key="1">
    <citation type="journal article" date="2022" name="Genome Biol. Evol.">
        <title>The Spruce Budworm Genome: Reconstructing the Evolutionary History of Antifreeze Proteins.</title>
        <authorList>
            <person name="Beliveau C."/>
            <person name="Gagne P."/>
            <person name="Picq S."/>
            <person name="Vernygora O."/>
            <person name="Keeling C.I."/>
            <person name="Pinkney K."/>
            <person name="Doucet D."/>
            <person name="Wen F."/>
            <person name="Johnston J.S."/>
            <person name="Maaroufi H."/>
            <person name="Boyle B."/>
            <person name="Laroche J."/>
            <person name="Dewar K."/>
            <person name="Juretic N."/>
            <person name="Blackburn G."/>
            <person name="Nisole A."/>
            <person name="Brunet B."/>
            <person name="Brandao M."/>
            <person name="Lumley L."/>
            <person name="Duan J."/>
            <person name="Quan G."/>
            <person name="Lucarotti C.J."/>
            <person name="Roe A.D."/>
            <person name="Sperling F.A.H."/>
            <person name="Levesque R.C."/>
            <person name="Cusson M."/>
        </authorList>
    </citation>
    <scope>NUCLEOTIDE SEQUENCE [LARGE SCALE GENOMIC DNA]</scope>
    <source>
        <strain evidence="1">Glfc:IPQL:Cfum</strain>
    </source>
</reference>
<evidence type="ECO:0000313" key="2">
    <source>
        <dbReference type="Proteomes" id="UP001064048"/>
    </source>
</evidence>